<dbReference type="Pfam" id="PF00171">
    <property type="entry name" value="Aldedh"/>
    <property type="match status" value="1"/>
</dbReference>
<dbReference type="Gene3D" id="3.40.605.10">
    <property type="entry name" value="Aldehyde Dehydrogenase, Chain A, domain 1"/>
    <property type="match status" value="1"/>
</dbReference>
<comment type="caution">
    <text evidence="8">The sequence shown here is derived from an EMBL/GenBank/DDBJ whole genome shotgun (WGS) entry which is preliminary data.</text>
</comment>
<dbReference type="SUPFAM" id="SSF53720">
    <property type="entry name" value="ALDH-like"/>
    <property type="match status" value="1"/>
</dbReference>
<dbReference type="PANTHER" id="PTHR43570:SF16">
    <property type="entry name" value="ALDEHYDE DEHYDROGENASE TYPE III, ISOFORM Q"/>
    <property type="match status" value="1"/>
</dbReference>
<dbReference type="GO" id="GO:0004029">
    <property type="term" value="F:aldehyde dehydrogenase (NAD+) activity"/>
    <property type="evidence" value="ECO:0007669"/>
    <property type="project" value="UniProtKB-EC"/>
</dbReference>
<dbReference type="EC" id="1.2.1.3" evidence="4"/>
<gene>
    <name evidence="8" type="ORF">M569_07382</name>
</gene>
<accession>S8CRC8</accession>
<evidence type="ECO:0000256" key="6">
    <source>
        <dbReference type="PIRSR" id="PIRSR036492-1"/>
    </source>
</evidence>
<evidence type="ECO:0000259" key="7">
    <source>
        <dbReference type="Pfam" id="PF00171"/>
    </source>
</evidence>
<evidence type="ECO:0000313" key="8">
    <source>
        <dbReference type="EMBL" id="EPS67391.1"/>
    </source>
</evidence>
<dbReference type="GO" id="GO:0005737">
    <property type="term" value="C:cytoplasm"/>
    <property type="evidence" value="ECO:0007669"/>
    <property type="project" value="TreeGrafter"/>
</dbReference>
<feature type="domain" description="Aldehyde dehydrogenase" evidence="7">
    <location>
        <begin position="5"/>
        <end position="425"/>
    </location>
</feature>
<dbReference type="FunFam" id="3.40.309.10:FF:000003">
    <property type="entry name" value="Aldehyde dehydrogenase"/>
    <property type="match status" value="1"/>
</dbReference>
<dbReference type="AlphaFoldDB" id="S8CRC8"/>
<evidence type="ECO:0000256" key="2">
    <source>
        <dbReference type="ARBA" id="ARBA00023002"/>
    </source>
</evidence>
<dbReference type="InterPro" id="IPR015590">
    <property type="entry name" value="Aldehyde_DH_dom"/>
</dbReference>
<feature type="non-terminal residue" evidence="8">
    <location>
        <position position="1"/>
    </location>
</feature>
<comment type="similarity">
    <text evidence="1">Belongs to the aldehyde dehydrogenase family.</text>
</comment>
<proteinExistence type="inferred from homology"/>
<dbReference type="InterPro" id="IPR012394">
    <property type="entry name" value="Aldehyde_DH_NAD(P)"/>
</dbReference>
<evidence type="ECO:0000256" key="5">
    <source>
        <dbReference type="ARBA" id="ARBA00049194"/>
    </source>
</evidence>
<keyword evidence="2" id="KW-0560">Oxidoreductase</keyword>
<dbReference type="FunFam" id="3.40.605.10:FF:000004">
    <property type="entry name" value="Aldehyde dehydrogenase"/>
    <property type="match status" value="1"/>
</dbReference>
<feature type="active site" evidence="6">
    <location>
        <position position="203"/>
    </location>
</feature>
<dbReference type="InterPro" id="IPR016162">
    <property type="entry name" value="Ald_DH_N"/>
</dbReference>
<dbReference type="EMBL" id="AUSU01003137">
    <property type="protein sequence ID" value="EPS67391.1"/>
    <property type="molecule type" value="Genomic_DNA"/>
</dbReference>
<dbReference type="Proteomes" id="UP000015453">
    <property type="component" value="Unassembled WGS sequence"/>
</dbReference>
<protein>
    <recommendedName>
        <fullName evidence="4">aldehyde dehydrogenase (NAD(+))</fullName>
        <ecNumber evidence="4">1.2.1.3</ecNumber>
    </recommendedName>
</protein>
<reference evidence="8 9" key="1">
    <citation type="journal article" date="2013" name="BMC Genomics">
        <title>The miniature genome of a carnivorous plant Genlisea aurea contains a low number of genes and short non-coding sequences.</title>
        <authorList>
            <person name="Leushkin E.V."/>
            <person name="Sutormin R.A."/>
            <person name="Nabieva E.R."/>
            <person name="Penin A.A."/>
            <person name="Kondrashov A.S."/>
            <person name="Logacheva M.D."/>
        </authorList>
    </citation>
    <scope>NUCLEOTIDE SEQUENCE [LARGE SCALE GENOMIC DNA]</scope>
</reference>
<dbReference type="InterPro" id="IPR016163">
    <property type="entry name" value="Ald_DH_C"/>
</dbReference>
<evidence type="ECO:0000313" key="9">
    <source>
        <dbReference type="Proteomes" id="UP000015453"/>
    </source>
</evidence>
<organism evidence="8 9">
    <name type="scientific">Genlisea aurea</name>
    <dbReference type="NCBI Taxonomy" id="192259"/>
    <lineage>
        <taxon>Eukaryota</taxon>
        <taxon>Viridiplantae</taxon>
        <taxon>Streptophyta</taxon>
        <taxon>Embryophyta</taxon>
        <taxon>Tracheophyta</taxon>
        <taxon>Spermatophyta</taxon>
        <taxon>Magnoliopsida</taxon>
        <taxon>eudicotyledons</taxon>
        <taxon>Gunneridae</taxon>
        <taxon>Pentapetalae</taxon>
        <taxon>asterids</taxon>
        <taxon>lamiids</taxon>
        <taxon>Lamiales</taxon>
        <taxon>Lentibulariaceae</taxon>
        <taxon>Genlisea</taxon>
    </lineage>
</organism>
<feature type="non-terminal residue" evidence="8">
    <location>
        <position position="432"/>
    </location>
</feature>
<feature type="active site" evidence="6">
    <location>
        <position position="238"/>
    </location>
</feature>
<sequence length="432" mass="47207">VEELRSAYHSGRTRSLEWRASQLKALLKIATHHEEEILEALMSDLNKPKHEAYLFEIASVSSACKLAMKELPGWMMPEKVKTTMATFPSSAEIVSEPLGVVLVISTWNYPFLLSMEPVIGAIAAGNAVVLKPSEVAPSTSSLLSKLLGEYMDSTAVRVVEGGAQETISLLEQKWDKIFYTGNPTVGRTILAAAAKHLTPVVLELGGKCPVVVDSTTNIQVTARRIVSGKWGCNSGQTCVCPDYVITSRDYSLKLIDAISSELDNFCSGDPLQSDDSTRIVNSGHFERLVRLLEDPKISGKIVIGGKWDKAKLKISPTVIMDAPKDSLVMNEEIFGPLLPIITVEDIEESIAVINGKGNKPLAAYIFTRNEKLRDDFIRNVSAGSMAINDVNLQVVEPELPFGGVGESGMGCYHGKFSFDAFSHRKPVLDRHF</sequence>
<evidence type="ECO:0000256" key="1">
    <source>
        <dbReference type="ARBA" id="ARBA00009986"/>
    </source>
</evidence>
<dbReference type="Gene3D" id="3.40.309.10">
    <property type="entry name" value="Aldehyde Dehydrogenase, Chain A, domain 2"/>
    <property type="match status" value="1"/>
</dbReference>
<dbReference type="PIRSF" id="PIRSF036492">
    <property type="entry name" value="ALDH"/>
    <property type="match status" value="1"/>
</dbReference>
<dbReference type="GO" id="GO:0009737">
    <property type="term" value="P:response to abscisic acid"/>
    <property type="evidence" value="ECO:0007669"/>
    <property type="project" value="UniProtKB-ARBA"/>
</dbReference>
<keyword evidence="3" id="KW-0520">NAD</keyword>
<keyword evidence="9" id="KW-1185">Reference proteome</keyword>
<dbReference type="InterPro" id="IPR016161">
    <property type="entry name" value="Ald_DH/histidinol_DH"/>
</dbReference>
<name>S8CRC8_9LAMI</name>
<dbReference type="PANTHER" id="PTHR43570">
    <property type="entry name" value="ALDEHYDE DEHYDROGENASE"/>
    <property type="match status" value="1"/>
</dbReference>
<dbReference type="OrthoDB" id="440325at2759"/>
<dbReference type="GO" id="GO:0006081">
    <property type="term" value="P:aldehyde metabolic process"/>
    <property type="evidence" value="ECO:0007669"/>
    <property type="project" value="InterPro"/>
</dbReference>
<evidence type="ECO:0000256" key="4">
    <source>
        <dbReference type="ARBA" id="ARBA00024226"/>
    </source>
</evidence>
<evidence type="ECO:0000256" key="3">
    <source>
        <dbReference type="ARBA" id="ARBA00023027"/>
    </source>
</evidence>
<comment type="catalytic activity">
    <reaction evidence="5">
        <text>an aldehyde + NAD(+) + H2O = a carboxylate + NADH + 2 H(+)</text>
        <dbReference type="Rhea" id="RHEA:16185"/>
        <dbReference type="ChEBI" id="CHEBI:15377"/>
        <dbReference type="ChEBI" id="CHEBI:15378"/>
        <dbReference type="ChEBI" id="CHEBI:17478"/>
        <dbReference type="ChEBI" id="CHEBI:29067"/>
        <dbReference type="ChEBI" id="CHEBI:57540"/>
        <dbReference type="ChEBI" id="CHEBI:57945"/>
        <dbReference type="EC" id="1.2.1.3"/>
    </reaction>
</comment>